<dbReference type="Pfam" id="PF00271">
    <property type="entry name" value="Helicase_C"/>
    <property type="match status" value="1"/>
</dbReference>
<dbReference type="CDD" id="cd18791">
    <property type="entry name" value="SF2_C_RHA"/>
    <property type="match status" value="1"/>
</dbReference>
<proteinExistence type="predicted"/>
<evidence type="ECO:0000256" key="1">
    <source>
        <dbReference type="ARBA" id="ARBA00022741"/>
    </source>
</evidence>
<name>A0A2N5WYR7_9GAMM</name>
<dbReference type="Pfam" id="PF08482">
    <property type="entry name" value="HrpB_C"/>
    <property type="match status" value="1"/>
</dbReference>
<dbReference type="InterPro" id="IPR056329">
    <property type="entry name" value="CON_HrpB"/>
</dbReference>
<reference evidence="8 9" key="1">
    <citation type="submission" date="2018-01" db="EMBL/GenBank/DDBJ databases">
        <title>The draft genome sequence of Halioglobus lutimaris HF004.</title>
        <authorList>
            <person name="Du Z.-J."/>
            <person name="Shi M.-J."/>
        </authorList>
    </citation>
    <scope>NUCLEOTIDE SEQUENCE [LARGE SCALE GENOMIC DNA]</scope>
    <source>
        <strain evidence="8 9">HF004</strain>
    </source>
</reference>
<dbReference type="NCBIfam" id="TIGR01970">
    <property type="entry name" value="DEAH_box_HrpB"/>
    <property type="match status" value="1"/>
</dbReference>
<evidence type="ECO:0000256" key="5">
    <source>
        <dbReference type="SAM" id="MobiDB-lite"/>
    </source>
</evidence>
<dbReference type="InterPro" id="IPR027417">
    <property type="entry name" value="P-loop_NTPase"/>
</dbReference>
<dbReference type="SMART" id="SM00487">
    <property type="entry name" value="DEXDc"/>
    <property type="match status" value="1"/>
</dbReference>
<evidence type="ECO:0000259" key="7">
    <source>
        <dbReference type="PROSITE" id="PS51194"/>
    </source>
</evidence>
<evidence type="ECO:0000259" key="6">
    <source>
        <dbReference type="PROSITE" id="PS51192"/>
    </source>
</evidence>
<feature type="domain" description="Helicase C-terminal" evidence="7">
    <location>
        <begin position="212"/>
        <end position="381"/>
    </location>
</feature>
<feature type="domain" description="Helicase ATP-binding" evidence="6">
    <location>
        <begin position="19"/>
        <end position="185"/>
    </location>
</feature>
<dbReference type="AlphaFoldDB" id="A0A2N5WYR7"/>
<keyword evidence="9" id="KW-1185">Reference proteome</keyword>
<dbReference type="PIRSF" id="PIRSF005496">
    <property type="entry name" value="ATP_hel_hrpB"/>
    <property type="match status" value="1"/>
</dbReference>
<dbReference type="InterPro" id="IPR011545">
    <property type="entry name" value="DEAD/DEAH_box_helicase_dom"/>
</dbReference>
<evidence type="ECO:0000256" key="4">
    <source>
        <dbReference type="ARBA" id="ARBA00022840"/>
    </source>
</evidence>
<dbReference type="CDD" id="cd17990">
    <property type="entry name" value="DEXHc_HrpB"/>
    <property type="match status" value="1"/>
</dbReference>
<dbReference type="InterPro" id="IPR049614">
    <property type="entry name" value="HrpB_DEXH"/>
</dbReference>
<dbReference type="Pfam" id="PF24473">
    <property type="entry name" value="CON_HrpB"/>
    <property type="match status" value="1"/>
</dbReference>
<dbReference type="SMART" id="SM00847">
    <property type="entry name" value="HA2"/>
    <property type="match status" value="1"/>
</dbReference>
<sequence>MYEKTFQDLPVSDILTELQDSLQIADEAVLQAPPGAGKTTAVPLALLDQDWLQGRKIVMLEPRRMAARAAAGRMAQLLGEEVGQTVGYSIRLDTRTSDATRIEVITEGILTRRLQSDPGLEGVGLVIFDEFHERSLDSDLCLALCLQGRELFREGPALKLLVMSATLDGDAVSGLLANAPLITSAGRQYPVTTHYGRTHRLQDPLAPAVVSAVRKALREQEGSVLVFLPGQREINNVGRELARALDDDHHEGVLLAPLYGGLSMAKQSRAIAPAPAGQRKVVLSTNVAETSLTIEGISAVVDSGLVREAFFDPATGMTRLTTRRVSRASAEQRQGRAGRLGPGHCYRLWSQEQHGRLSAQAAPEILHADLAPMVLQLLAWGVSDPAELAWLDPPPAATWNQALDILGQIGAMYSNEHGRPQLTPHGVRLAQMPLHPRLAHMLLVACDIHATETACLLAAVLAERHPLAGTGIDLGQIIAVLMGEQPCPASAEGWFRRTWQLARRYARIASEVHKPKRFAMGLDSDDVMGVLLASAYPDRIARRRAASSEDYQLANGRSARVPSGDELAREEWLATAEIGGQAGSSADRIYSAAALNPSCFSEALAPLVNEEDRVEWDVRLERFTAQRRRLVGMIEIGSEPLTEISEEARGIALLGVVRRKGLDMLPWTDSLRQWRSRVQLLHRINLGEIDNPWPDLGDDHLLDSLEDWLLPYLGDVNRLDDFRKLDLKKILHAKLAWPLPLELERLAPERLSVPSGSNIVVDYAQDPPVLAVKLQEMFGCEQTPTVAGGQVPLQVHLLSPAQRPLQVTQDLAGFWRSSYQEVKKEMKGRYPKHPWPDDPLVATATAHTRRRAGRQAARDDA</sequence>
<dbReference type="PANTHER" id="PTHR43519:SF1">
    <property type="entry name" value="ATP-DEPENDENT RNA HELICASE HRPB"/>
    <property type="match status" value="1"/>
</dbReference>
<dbReference type="OrthoDB" id="9805617at2"/>
<dbReference type="SUPFAM" id="SSF52540">
    <property type="entry name" value="P-loop containing nucleoside triphosphate hydrolases"/>
    <property type="match status" value="2"/>
</dbReference>
<dbReference type="Pfam" id="PF00270">
    <property type="entry name" value="DEAD"/>
    <property type="match status" value="1"/>
</dbReference>
<dbReference type="GO" id="GO:0004386">
    <property type="term" value="F:helicase activity"/>
    <property type="evidence" value="ECO:0007669"/>
    <property type="project" value="UniProtKB-KW"/>
</dbReference>
<dbReference type="SMART" id="SM00490">
    <property type="entry name" value="HELICc"/>
    <property type="match status" value="1"/>
</dbReference>
<dbReference type="InterPro" id="IPR001650">
    <property type="entry name" value="Helicase_C-like"/>
</dbReference>
<dbReference type="Proteomes" id="UP000235005">
    <property type="component" value="Unassembled WGS sequence"/>
</dbReference>
<feature type="region of interest" description="Disordered" evidence="5">
    <location>
        <begin position="827"/>
        <end position="861"/>
    </location>
</feature>
<dbReference type="Gene3D" id="1.20.120.1080">
    <property type="match status" value="1"/>
</dbReference>
<dbReference type="EMBL" id="PKUS01000030">
    <property type="protein sequence ID" value="PLW67382.1"/>
    <property type="molecule type" value="Genomic_DNA"/>
</dbReference>
<dbReference type="PANTHER" id="PTHR43519">
    <property type="entry name" value="ATP-DEPENDENT RNA HELICASE HRPB"/>
    <property type="match status" value="1"/>
</dbReference>
<dbReference type="GO" id="GO:0016787">
    <property type="term" value="F:hydrolase activity"/>
    <property type="evidence" value="ECO:0007669"/>
    <property type="project" value="UniProtKB-KW"/>
</dbReference>
<dbReference type="InterPro" id="IPR013689">
    <property type="entry name" value="RNA_helicase_ATP-dep_HrpB_C"/>
</dbReference>
<gene>
    <name evidence="8" type="primary">hrpB</name>
    <name evidence="8" type="ORF">C0039_17515</name>
</gene>
<dbReference type="Gene3D" id="3.40.50.300">
    <property type="entry name" value="P-loop containing nucleotide triphosphate hydrolases"/>
    <property type="match status" value="2"/>
</dbReference>
<evidence type="ECO:0000256" key="3">
    <source>
        <dbReference type="ARBA" id="ARBA00022806"/>
    </source>
</evidence>
<dbReference type="FunFam" id="3.40.50.300:FF:002125">
    <property type="entry name" value="ATP-dependent helicase HrpB"/>
    <property type="match status" value="1"/>
</dbReference>
<dbReference type="PROSITE" id="PS51194">
    <property type="entry name" value="HELICASE_CTER"/>
    <property type="match status" value="1"/>
</dbReference>
<keyword evidence="2" id="KW-0378">Hydrolase</keyword>
<protein>
    <submittedName>
        <fullName evidence="8">ATP-dependent helicase HrpB</fullName>
    </submittedName>
</protein>
<comment type="caution">
    <text evidence="8">The sequence shown here is derived from an EMBL/GenBank/DDBJ whole genome shotgun (WGS) entry which is preliminary data.</text>
</comment>
<dbReference type="InterPro" id="IPR010225">
    <property type="entry name" value="HrpB"/>
</dbReference>
<dbReference type="InterPro" id="IPR014001">
    <property type="entry name" value="Helicase_ATP-bd"/>
</dbReference>
<evidence type="ECO:0000256" key="2">
    <source>
        <dbReference type="ARBA" id="ARBA00022801"/>
    </source>
</evidence>
<dbReference type="PROSITE" id="PS51192">
    <property type="entry name" value="HELICASE_ATP_BIND_1"/>
    <property type="match status" value="1"/>
</dbReference>
<evidence type="ECO:0000313" key="9">
    <source>
        <dbReference type="Proteomes" id="UP000235005"/>
    </source>
</evidence>
<dbReference type="GO" id="GO:0003676">
    <property type="term" value="F:nucleic acid binding"/>
    <property type="evidence" value="ECO:0007669"/>
    <property type="project" value="InterPro"/>
</dbReference>
<evidence type="ECO:0000313" key="8">
    <source>
        <dbReference type="EMBL" id="PLW67382.1"/>
    </source>
</evidence>
<dbReference type="RefSeq" id="WP_101518801.1">
    <property type="nucleotide sequence ID" value="NZ_PKUS01000030.1"/>
</dbReference>
<dbReference type="GO" id="GO:0005524">
    <property type="term" value="F:ATP binding"/>
    <property type="evidence" value="ECO:0007669"/>
    <property type="project" value="UniProtKB-KW"/>
</dbReference>
<keyword evidence="1" id="KW-0547">Nucleotide-binding</keyword>
<keyword evidence="4" id="KW-0067">ATP-binding</keyword>
<dbReference type="InterPro" id="IPR007502">
    <property type="entry name" value="Helicase-assoc_dom"/>
</dbReference>
<organism evidence="8 9">
    <name type="scientific">Pseudohalioglobus lutimaris</name>
    <dbReference type="NCBI Taxonomy" id="1737061"/>
    <lineage>
        <taxon>Bacteria</taxon>
        <taxon>Pseudomonadati</taxon>
        <taxon>Pseudomonadota</taxon>
        <taxon>Gammaproteobacteria</taxon>
        <taxon>Cellvibrionales</taxon>
        <taxon>Halieaceae</taxon>
        <taxon>Pseudohalioglobus</taxon>
    </lineage>
</organism>
<keyword evidence="3 8" id="KW-0347">Helicase</keyword>
<accession>A0A2N5WYR7</accession>